<evidence type="ECO:0000256" key="2">
    <source>
        <dbReference type="ARBA" id="ARBA00022737"/>
    </source>
</evidence>
<dbReference type="PROSITE" id="PS51304">
    <property type="entry name" value="GALECTIN"/>
    <property type="match status" value="4"/>
</dbReference>
<dbReference type="Gene3D" id="2.60.120.200">
    <property type="match status" value="4"/>
</dbReference>
<dbReference type="CDD" id="cd00070">
    <property type="entry name" value="GLECT"/>
    <property type="match status" value="4"/>
</dbReference>
<dbReference type="Proteomes" id="UP001652622">
    <property type="component" value="Unplaced"/>
</dbReference>
<keyword evidence="1" id="KW-0430">Lectin</keyword>
<dbReference type="SMART" id="SM00908">
    <property type="entry name" value="Gal-bind_lectin"/>
    <property type="match status" value="4"/>
</dbReference>
<evidence type="ECO:0000256" key="3">
    <source>
        <dbReference type="SAM" id="SignalP"/>
    </source>
</evidence>
<dbReference type="PANTHER" id="PTHR11346">
    <property type="entry name" value="GALECTIN"/>
    <property type="match status" value="1"/>
</dbReference>
<name>A0ABM3ZCB7_PANGU</name>
<proteinExistence type="predicted"/>
<accession>A0ABM3ZCB7</accession>
<feature type="domain" description="Galectin" evidence="4">
    <location>
        <begin position="190"/>
        <end position="319"/>
    </location>
</feature>
<dbReference type="GeneID" id="117658627"/>
<feature type="domain" description="Galectin" evidence="4">
    <location>
        <begin position="474"/>
        <end position="603"/>
    </location>
</feature>
<feature type="domain" description="Galectin" evidence="4">
    <location>
        <begin position="330"/>
        <end position="463"/>
    </location>
</feature>
<keyword evidence="2" id="KW-0677">Repeat</keyword>
<dbReference type="SMART" id="SM00276">
    <property type="entry name" value="GLECT"/>
    <property type="match status" value="4"/>
</dbReference>
<dbReference type="InterPro" id="IPR001079">
    <property type="entry name" value="Galectin_CRD"/>
</dbReference>
<dbReference type="InterPro" id="IPR044156">
    <property type="entry name" value="Galectin-like"/>
</dbReference>
<dbReference type="SUPFAM" id="SSF49899">
    <property type="entry name" value="Concanavalin A-like lectins/glucanases"/>
    <property type="match status" value="4"/>
</dbReference>
<keyword evidence="5" id="KW-1185">Reference proteome</keyword>
<evidence type="ECO:0000259" key="4">
    <source>
        <dbReference type="PROSITE" id="PS51304"/>
    </source>
</evidence>
<reference evidence="6" key="1">
    <citation type="submission" date="2025-08" db="UniProtKB">
        <authorList>
            <consortium name="RefSeq"/>
        </authorList>
    </citation>
    <scope>IDENTIFICATION</scope>
    <source>
        <tissue evidence="6">Blood</tissue>
    </source>
</reference>
<dbReference type="InterPro" id="IPR013320">
    <property type="entry name" value="ConA-like_dom_sf"/>
</dbReference>
<sequence>MHLLLVFVLTFTLSTQGYNYGDANADAEYIENGDATMAKVMNAIGEKGREQVINALDDYDRQKLMDCIESECGMADFLDVMQKMLTVFKRISHGHKLIYKSLKAFIKHGPLVEFINELSEEHTLKIINALNAEEIGKLMTMGTDQVNIFELISIGEKIIPIIKKANGGKGLSKLMSMFTDDLDGKIILPYHHPVHGGLHPGIFVYVQGTVPKNSDRFEINLASNQNDGANIALHFKIYIAQKKTVLNTFQAGRWGRQESHQVPFRKGKDFEVIFIVTEAGYQILVNKKPFCTYMHRIPPQSVKVIHVKGDLELNSLTVTEPTTQNMTLPYYHLVPGGLRSGISVYVQGTVPKDSNRSWVYFNVDFACGQHEGFDIPLNFNPCFNVNKVELNTFQAGRWGHEEGHQMPFRKGEHFEIIFIVNETGYQILVNKKPFCTYKHRIPPQSVKVIHVKGDLELNSLNVIEPTTQNMALPYHQSVSGGLRPGMSVYVQGAVPKHPKRFEVNFACGQHDGTNIAFHFKIYFNWQKTVLNTFQAGRWGHEEHHEIPFQKGEDFEVIFIVNEAKYQILVNKKPFCIYMHRIPPQNVKVINVKGDMELQSLNVTEGPTKENMLVPYTGDIPGGLEANRNITVRGSIPKNAKRFQINFMAGQDIALQINPRLEQRIVVRNSFLYGRWGPEERNLTFNPFQPGQTFELLIHCDNHKFKVYANGQPFFNYAHRYVPIEDIHTLEINGDVTLSYIKY</sequence>
<feature type="signal peptide" evidence="3">
    <location>
        <begin position="1"/>
        <end position="17"/>
    </location>
</feature>
<organism evidence="5 6">
    <name type="scientific">Pantherophis guttatus</name>
    <name type="common">Corn snake</name>
    <name type="synonym">Elaphe guttata</name>
    <dbReference type="NCBI Taxonomy" id="94885"/>
    <lineage>
        <taxon>Eukaryota</taxon>
        <taxon>Metazoa</taxon>
        <taxon>Chordata</taxon>
        <taxon>Craniata</taxon>
        <taxon>Vertebrata</taxon>
        <taxon>Euteleostomi</taxon>
        <taxon>Lepidosauria</taxon>
        <taxon>Squamata</taxon>
        <taxon>Bifurcata</taxon>
        <taxon>Unidentata</taxon>
        <taxon>Episquamata</taxon>
        <taxon>Toxicofera</taxon>
        <taxon>Serpentes</taxon>
        <taxon>Colubroidea</taxon>
        <taxon>Colubridae</taxon>
        <taxon>Colubrinae</taxon>
        <taxon>Pantherophis</taxon>
    </lineage>
</organism>
<keyword evidence="3" id="KW-0732">Signal</keyword>
<dbReference type="Pfam" id="PF00337">
    <property type="entry name" value="Gal-bind_lectin"/>
    <property type="match status" value="4"/>
</dbReference>
<gene>
    <name evidence="6" type="primary">LOC117658627</name>
</gene>
<dbReference type="RefSeq" id="XP_060546019.1">
    <property type="nucleotide sequence ID" value="XM_060690036.1"/>
</dbReference>
<protein>
    <submittedName>
        <fullName evidence="6">Uncharacterized protein LOC117658627 isoform X1</fullName>
    </submittedName>
</protein>
<dbReference type="PANTHER" id="PTHR11346:SF32">
    <property type="entry name" value="GALECTIN-4"/>
    <property type="match status" value="1"/>
</dbReference>
<evidence type="ECO:0000313" key="6">
    <source>
        <dbReference type="RefSeq" id="XP_060546019.1"/>
    </source>
</evidence>
<evidence type="ECO:0000256" key="1">
    <source>
        <dbReference type="ARBA" id="ARBA00022734"/>
    </source>
</evidence>
<feature type="domain" description="Galectin" evidence="4">
    <location>
        <begin position="615"/>
        <end position="742"/>
    </location>
</feature>
<evidence type="ECO:0000313" key="5">
    <source>
        <dbReference type="Proteomes" id="UP001652622"/>
    </source>
</evidence>
<feature type="chain" id="PRO_5047237972" evidence="3">
    <location>
        <begin position="18"/>
        <end position="742"/>
    </location>
</feature>